<dbReference type="GO" id="GO:0047676">
    <property type="term" value="F:arachidonate-CoA ligase activity"/>
    <property type="evidence" value="ECO:0007669"/>
    <property type="project" value="UniProtKB-EC"/>
</dbReference>
<evidence type="ECO:0000256" key="6">
    <source>
        <dbReference type="ARBA" id="ARBA00023098"/>
    </source>
</evidence>
<dbReference type="Proteomes" id="UP001178508">
    <property type="component" value="Chromosome 9"/>
</dbReference>
<evidence type="ECO:0000256" key="1">
    <source>
        <dbReference type="ARBA" id="ARBA00006432"/>
    </source>
</evidence>
<keyword evidence="6 14" id="KW-0443">Lipid metabolism</keyword>
<comment type="catalytic activity">
    <reaction evidence="8">
        <text>a long-chain fatty acid + ATP + CoA = a long-chain fatty acyl-CoA + AMP + diphosphate</text>
        <dbReference type="Rhea" id="RHEA:15421"/>
        <dbReference type="ChEBI" id="CHEBI:30616"/>
        <dbReference type="ChEBI" id="CHEBI:33019"/>
        <dbReference type="ChEBI" id="CHEBI:57287"/>
        <dbReference type="ChEBI" id="CHEBI:57560"/>
        <dbReference type="ChEBI" id="CHEBI:83139"/>
        <dbReference type="ChEBI" id="CHEBI:456215"/>
        <dbReference type="EC" id="6.2.1.3"/>
    </reaction>
    <physiologicalReaction direction="left-to-right" evidence="8">
        <dbReference type="Rhea" id="RHEA:15422"/>
    </physiologicalReaction>
</comment>
<comment type="catalytic activity">
    <reaction evidence="9">
        <text>12-hydroxy-(5Z,8Z,10E,14Z)-eicosatetraenoate + ATP + CoA = 12-hydroxy-(5Z,8Z,10E,14Z)-eicosatetraenoyl-CoA + AMP + diphosphate</text>
        <dbReference type="Rhea" id="RHEA:52112"/>
        <dbReference type="ChEBI" id="CHEBI:30616"/>
        <dbReference type="ChEBI" id="CHEBI:33019"/>
        <dbReference type="ChEBI" id="CHEBI:57287"/>
        <dbReference type="ChEBI" id="CHEBI:90718"/>
        <dbReference type="ChEBI" id="CHEBI:136408"/>
        <dbReference type="ChEBI" id="CHEBI:456215"/>
    </reaction>
    <physiologicalReaction direction="left-to-right" evidence="9">
        <dbReference type="Rhea" id="RHEA:52113"/>
    </physiologicalReaction>
</comment>
<dbReference type="InterPro" id="IPR045311">
    <property type="entry name" value="LC-FACS_euk"/>
</dbReference>
<dbReference type="GO" id="GO:0005524">
    <property type="term" value="F:ATP binding"/>
    <property type="evidence" value="ECO:0007669"/>
    <property type="project" value="UniProtKB-KW"/>
</dbReference>
<evidence type="ECO:0000256" key="9">
    <source>
        <dbReference type="ARBA" id="ARBA00024495"/>
    </source>
</evidence>
<comment type="catalytic activity">
    <reaction evidence="10">
        <text>15-hydroxy-(5Z,8Z,11Z,13E)-eicosatetraenoate + ATP + CoA = 15-hydroxy-(5Z,8Z,11Z,13E)-eicosatetraenoyl-CoA + AMP + diphosphate</text>
        <dbReference type="Rhea" id="RHEA:52116"/>
        <dbReference type="ChEBI" id="CHEBI:30616"/>
        <dbReference type="ChEBI" id="CHEBI:33019"/>
        <dbReference type="ChEBI" id="CHEBI:57287"/>
        <dbReference type="ChEBI" id="CHEBI:78832"/>
        <dbReference type="ChEBI" id="CHEBI:136409"/>
        <dbReference type="ChEBI" id="CHEBI:456215"/>
    </reaction>
    <physiologicalReaction direction="left-to-right" evidence="10">
        <dbReference type="Rhea" id="RHEA:52117"/>
    </physiologicalReaction>
</comment>
<evidence type="ECO:0000256" key="7">
    <source>
        <dbReference type="ARBA" id="ARBA00024469"/>
    </source>
</evidence>
<dbReference type="EMBL" id="OY660872">
    <property type="protein sequence ID" value="CAJ1063448.1"/>
    <property type="molecule type" value="Genomic_DNA"/>
</dbReference>
<dbReference type="EC" id="6.2.1.3" evidence="14"/>
<accession>A0AAV1FQJ1</accession>
<evidence type="ECO:0000256" key="11">
    <source>
        <dbReference type="ARBA" id="ARBA00024548"/>
    </source>
</evidence>
<dbReference type="Gene3D" id="3.40.50.12780">
    <property type="entry name" value="N-terminal domain of ligase-like"/>
    <property type="match status" value="1"/>
</dbReference>
<name>A0AAV1FQJ1_XYRNO</name>
<keyword evidence="4 14" id="KW-0276">Fatty acid metabolism</keyword>
<dbReference type="GO" id="GO:0016020">
    <property type="term" value="C:membrane"/>
    <property type="evidence" value="ECO:0007669"/>
    <property type="project" value="TreeGrafter"/>
</dbReference>
<dbReference type="PROSITE" id="PS00455">
    <property type="entry name" value="AMP_BINDING"/>
    <property type="match status" value="1"/>
</dbReference>
<evidence type="ECO:0000256" key="4">
    <source>
        <dbReference type="ARBA" id="ARBA00022832"/>
    </source>
</evidence>
<dbReference type="AlphaFoldDB" id="A0AAV1FQJ1"/>
<dbReference type="SUPFAM" id="SSF56801">
    <property type="entry name" value="Acetyl-CoA synthetase-like"/>
    <property type="match status" value="1"/>
</dbReference>
<dbReference type="InterPro" id="IPR042099">
    <property type="entry name" value="ANL_N_sf"/>
</dbReference>
<sequence>MLAFVLVSGSLWIILELSSTLMEKMQAQEMMSGLRIPEMDELGQFFRSLPTSTLVGIGALTAVLAYWLATRPRPIKPPCSLLHQSEEVPHEGGGRRSMMGDSSKLLAHYHDDARTMYEVFQRGLHISVGCFSVFPLHAQVTARAEHLGSGLLHQGCQPNPNQFIGVFAQNRPEWIISELACYTYSMVVVPLYDTLGPDAIRFIINTADISTVICDKVEKAEVLLGNVERKETPGLRRIILMDAFDSAPVEHGKSCGVHVQALQEVEPPAPDDLSIVCFTSGTTGNPKGVMLTHGNVVADFSGFLKVTDKVIFPNQDDCLISFLPLAHMFERLIESVVYCHGGRIGFYQGDIRLLPDDMKALRPTIFPVVPRLLNRMYDKIFSQANTPLKRWLLNFAAKRKGAEVSSGIIRSDSIWDKIFFSKIQASLGGRLRMIITGAAPTSPSVLGFLRAALGCQVYEAYGQTECTAGCTFTTPGDWTQGHVGAPLPCNLIRLVDVPEKNYFASKGEGEICVKGPNVFKGYLKDPERTAETLDPDGWLHTGDIGQWLPNGTLKIIDRKKHIFKLAQGEYISPEKIENIYIRSEPVAQLYVHGDSLQSCLVGIVVPDPEVMPEWAKKKGILGTYKDLCKNTVLKKAVLEDLVRLGKASGLHSFEQVKNIYIHNEMFSIQNGLLTPTLKAKRPELKEFFKEKIDQLYSSISM</sequence>
<dbReference type="PANTHER" id="PTHR43272">
    <property type="entry name" value="LONG-CHAIN-FATTY-ACID--COA LIGASE"/>
    <property type="match status" value="1"/>
</dbReference>
<dbReference type="Pfam" id="PF00501">
    <property type="entry name" value="AMP-binding"/>
    <property type="match status" value="1"/>
</dbReference>
<protein>
    <recommendedName>
        <fullName evidence="14">Long-chain-fatty-acid--CoA ligase</fullName>
        <ecNumber evidence="14">6.2.1.3</ecNumber>
    </recommendedName>
</protein>
<keyword evidence="5 14" id="KW-0067">ATP-binding</keyword>
<comment type="catalytic activity">
    <reaction evidence="13">
        <text>hexadecanoate + ATP + CoA = hexadecanoyl-CoA + AMP + diphosphate</text>
        <dbReference type="Rhea" id="RHEA:30751"/>
        <dbReference type="ChEBI" id="CHEBI:7896"/>
        <dbReference type="ChEBI" id="CHEBI:30616"/>
        <dbReference type="ChEBI" id="CHEBI:33019"/>
        <dbReference type="ChEBI" id="CHEBI:57287"/>
        <dbReference type="ChEBI" id="CHEBI:57379"/>
        <dbReference type="ChEBI" id="CHEBI:456215"/>
    </reaction>
    <physiologicalReaction direction="left-to-right" evidence="13">
        <dbReference type="Rhea" id="RHEA:30752"/>
    </physiologicalReaction>
</comment>
<organism evidence="16 17">
    <name type="scientific">Xyrichtys novacula</name>
    <name type="common">Pearly razorfish</name>
    <name type="synonym">Hemipteronotus novacula</name>
    <dbReference type="NCBI Taxonomy" id="13765"/>
    <lineage>
        <taxon>Eukaryota</taxon>
        <taxon>Metazoa</taxon>
        <taxon>Chordata</taxon>
        <taxon>Craniata</taxon>
        <taxon>Vertebrata</taxon>
        <taxon>Euteleostomi</taxon>
        <taxon>Actinopterygii</taxon>
        <taxon>Neopterygii</taxon>
        <taxon>Teleostei</taxon>
        <taxon>Neoteleostei</taxon>
        <taxon>Acanthomorphata</taxon>
        <taxon>Eupercaria</taxon>
        <taxon>Labriformes</taxon>
        <taxon>Labridae</taxon>
        <taxon>Xyrichtys</taxon>
    </lineage>
</organism>
<keyword evidence="3 14" id="KW-0547">Nucleotide-binding</keyword>
<comment type="function">
    <text evidence="14">Catalyzes the conversion of long-chain fatty acids to their active form acyl-CoAs for both synthesis of cellular lipids, and degradation via beta-oxidation.</text>
</comment>
<evidence type="ECO:0000313" key="16">
    <source>
        <dbReference type="EMBL" id="CAJ1063448.1"/>
    </source>
</evidence>
<feature type="domain" description="AMP-dependent synthetase/ligase" evidence="15">
    <location>
        <begin position="138"/>
        <end position="523"/>
    </location>
</feature>
<keyword evidence="17" id="KW-1185">Reference proteome</keyword>
<comment type="catalytic activity">
    <reaction evidence="7">
        <text>5-hydroxy-(6E,8Z,11Z,14Z)-eicosatetraenoate + ATP + CoA = 5-hydroxy-(6E,8Z,11Z,14Z)-eicosatetraenoyl-CoA + AMP + diphosphate</text>
        <dbReference type="Rhea" id="RHEA:52108"/>
        <dbReference type="ChEBI" id="CHEBI:30616"/>
        <dbReference type="ChEBI" id="CHEBI:33019"/>
        <dbReference type="ChEBI" id="CHEBI:57287"/>
        <dbReference type="ChEBI" id="CHEBI:65341"/>
        <dbReference type="ChEBI" id="CHEBI:136407"/>
        <dbReference type="ChEBI" id="CHEBI:456215"/>
    </reaction>
    <physiologicalReaction direction="left-to-right" evidence="7">
        <dbReference type="Rhea" id="RHEA:52109"/>
    </physiologicalReaction>
</comment>
<evidence type="ECO:0000256" key="2">
    <source>
        <dbReference type="ARBA" id="ARBA00022598"/>
    </source>
</evidence>
<reference evidence="16" key="1">
    <citation type="submission" date="2023-08" db="EMBL/GenBank/DDBJ databases">
        <authorList>
            <person name="Alioto T."/>
            <person name="Alioto T."/>
            <person name="Gomez Garrido J."/>
        </authorList>
    </citation>
    <scope>NUCLEOTIDE SEQUENCE</scope>
</reference>
<dbReference type="InterPro" id="IPR020845">
    <property type="entry name" value="AMP-binding_CS"/>
</dbReference>
<evidence type="ECO:0000256" key="14">
    <source>
        <dbReference type="RuleBase" id="RU369030"/>
    </source>
</evidence>
<evidence type="ECO:0000256" key="8">
    <source>
        <dbReference type="ARBA" id="ARBA00024484"/>
    </source>
</evidence>
<evidence type="ECO:0000256" key="10">
    <source>
        <dbReference type="ARBA" id="ARBA00024532"/>
    </source>
</evidence>
<evidence type="ECO:0000256" key="13">
    <source>
        <dbReference type="ARBA" id="ARBA00049139"/>
    </source>
</evidence>
<dbReference type="PANTHER" id="PTHR43272:SF54">
    <property type="entry name" value="LONG-CHAIN-FATTY-ACID--COA LIGASE 6"/>
    <property type="match status" value="1"/>
</dbReference>
<comment type="catalytic activity">
    <reaction evidence="12">
        <text>(E)-hexadec-2-enoate + ATP + CoA = (2E)-hexadecenoyl-CoA + AMP + diphosphate</text>
        <dbReference type="Rhea" id="RHEA:36139"/>
        <dbReference type="ChEBI" id="CHEBI:30616"/>
        <dbReference type="ChEBI" id="CHEBI:33019"/>
        <dbReference type="ChEBI" id="CHEBI:57287"/>
        <dbReference type="ChEBI" id="CHEBI:61526"/>
        <dbReference type="ChEBI" id="CHEBI:72745"/>
        <dbReference type="ChEBI" id="CHEBI:456215"/>
    </reaction>
    <physiologicalReaction direction="left-to-right" evidence="12">
        <dbReference type="Rhea" id="RHEA:36140"/>
    </physiologicalReaction>
</comment>
<evidence type="ECO:0000256" key="3">
    <source>
        <dbReference type="ARBA" id="ARBA00022741"/>
    </source>
</evidence>
<evidence type="ECO:0000256" key="12">
    <source>
        <dbReference type="ARBA" id="ARBA00024565"/>
    </source>
</evidence>
<comment type="similarity">
    <text evidence="1 14">Belongs to the ATP-dependent AMP-binding enzyme family.</text>
</comment>
<proteinExistence type="inferred from homology"/>
<dbReference type="CDD" id="cd05927">
    <property type="entry name" value="LC-FACS_euk"/>
    <property type="match status" value="1"/>
</dbReference>
<dbReference type="GO" id="GO:0005783">
    <property type="term" value="C:endoplasmic reticulum"/>
    <property type="evidence" value="ECO:0007669"/>
    <property type="project" value="TreeGrafter"/>
</dbReference>
<dbReference type="InterPro" id="IPR000873">
    <property type="entry name" value="AMP-dep_synth/lig_dom"/>
</dbReference>
<keyword evidence="2 14" id="KW-0436">Ligase</keyword>
<evidence type="ECO:0000313" key="17">
    <source>
        <dbReference type="Proteomes" id="UP001178508"/>
    </source>
</evidence>
<evidence type="ECO:0000256" key="5">
    <source>
        <dbReference type="ARBA" id="ARBA00022840"/>
    </source>
</evidence>
<evidence type="ECO:0000259" key="15">
    <source>
        <dbReference type="Pfam" id="PF00501"/>
    </source>
</evidence>
<gene>
    <name evidence="16" type="ORF">XNOV1_A042451</name>
</gene>
<comment type="catalytic activity">
    <reaction evidence="11">
        <text>(5Z,8Z,11Z,14Z)-eicosatetraenoate + ATP + CoA = (5Z,8Z,11Z,14Z)-eicosatetraenoyl-CoA + AMP + diphosphate</text>
        <dbReference type="Rhea" id="RHEA:19713"/>
        <dbReference type="ChEBI" id="CHEBI:30616"/>
        <dbReference type="ChEBI" id="CHEBI:32395"/>
        <dbReference type="ChEBI" id="CHEBI:33019"/>
        <dbReference type="ChEBI" id="CHEBI:57287"/>
        <dbReference type="ChEBI" id="CHEBI:57368"/>
        <dbReference type="ChEBI" id="CHEBI:456215"/>
        <dbReference type="EC" id="6.2.1.15"/>
    </reaction>
    <physiologicalReaction direction="left-to-right" evidence="11">
        <dbReference type="Rhea" id="RHEA:19714"/>
    </physiologicalReaction>
</comment>